<keyword evidence="4" id="KW-0175">Coiled coil</keyword>
<reference evidence="9" key="2">
    <citation type="submission" date="2014-06" db="EMBL/GenBank/DDBJ databases">
        <authorList>
            <person name="Berkman J.Paul."/>
        </authorList>
    </citation>
    <scope>NUCLEOTIDE SEQUENCE [LARGE SCALE GENOMIC DNA]</scope>
</reference>
<dbReference type="PANTHER" id="PTHR12702">
    <property type="entry name" value="SEC15"/>
    <property type="match status" value="1"/>
</dbReference>
<comment type="similarity">
    <text evidence="1 5">Belongs to the SEC15 family.</text>
</comment>
<evidence type="ECO:0000256" key="2">
    <source>
        <dbReference type="ARBA" id="ARBA00022448"/>
    </source>
</evidence>
<sequence length="801" mass="90732">MVARPRRPLVSLEAQLQQLTLFSDLDADQENLEQLGPIIKSLDEARQQDAFLRHLKNFVREKDREIEAVCDANHSEFVAAVDKLLKVRSGTVTLKHRIGELNEDVQAGGSSLRNKKKQLLETQRTASNVNDAIGSLQTCLRVLDMANRVDELIQDKKYFAALRSMQELESVHLRGLLHHEFAKHMMEGIPQMRGQVKAAVTREMKEWLFEVREKSRTVGQLALEAMENRQKRWRVKAQRDPLLRLAKVNSAIELVVNERAEHNFVDNDKVSINFRPLYQCIHIYDALDLREELQTSYHEDRRAQANLLLNQGLTFDASTPTFPALLEEMVGFFLVEHHVIQTTPAGFREETEVDDLWDTMCTRVVDIVSLALRDCKDTKIYVSAKASIQTFIQTLEGYSFPVAKLNALLLTLFERYAHLLRDRFSKDFQQAMRETQHQPMVVTNAEELSKVLSVCWLKPGDDEMLCQAGFPLSLPFSQTYPLCCMDIRNLVDQYYVFSDGFSFSQNHREIDEILQKSLDELLIQQVSTGIRRSLDNTAAINLSQIAQIVVNAEHFNLACLELENLLAALRAPHGRGGKLHLDASKHFVATLRIAEDKINLAFAAKLDQFLGLAEYELSATTAVGEKHSGWLQDTVDWLRTMMESVLVLLPPAVKAKVYSAAYGHLSNSLLDRQVLGPDSSPHATVPGLQTILVDIQYLTRKATEDNVPVNVFDPTRQTLDIICQDKVAEYTTMVQSGKIPGGGAGEWKWSAVEPKKLLQVLDKLAKAQRVSAVTEEMLKRQREREQLVRVLGTGNGAFRRS</sequence>
<dbReference type="GO" id="GO:0006886">
    <property type="term" value="P:intracellular protein transport"/>
    <property type="evidence" value="ECO:0007669"/>
    <property type="project" value="InterPro"/>
</dbReference>
<name>A0A0F7S6Y0_9BASI</name>
<evidence type="ECO:0000256" key="4">
    <source>
        <dbReference type="ARBA" id="ARBA00023054"/>
    </source>
</evidence>
<keyword evidence="3 5" id="KW-0268">Exocytosis</keyword>
<dbReference type="PANTHER" id="PTHR12702:SF0">
    <property type="entry name" value="EXOCYST COMPLEX COMPONENT 6"/>
    <property type="match status" value="1"/>
</dbReference>
<evidence type="ECO:0000313" key="8">
    <source>
        <dbReference type="EMBL" id="CDU22519.1"/>
    </source>
</evidence>
<protein>
    <recommendedName>
        <fullName evidence="5">Exocyst complex component SEC15</fullName>
    </recommendedName>
</protein>
<dbReference type="GO" id="GO:0000145">
    <property type="term" value="C:exocyst"/>
    <property type="evidence" value="ECO:0007669"/>
    <property type="project" value="UniProtKB-UniRule"/>
</dbReference>
<proteinExistence type="inferred from homology"/>
<dbReference type="PIRSF" id="PIRSF025007">
    <property type="entry name" value="Sec15"/>
    <property type="match status" value="1"/>
</dbReference>
<dbReference type="InterPro" id="IPR042045">
    <property type="entry name" value="EXOC6/Sec15_C_dom1"/>
</dbReference>
<dbReference type="InterPro" id="IPR007225">
    <property type="entry name" value="EXOC6/Sec15"/>
</dbReference>
<dbReference type="InterPro" id="IPR048359">
    <property type="entry name" value="EXOC6_Sec15_N"/>
</dbReference>
<reference evidence="8" key="1">
    <citation type="submission" date="2014-06" db="EMBL/GenBank/DDBJ databases">
        <authorList>
            <person name="Ju J."/>
            <person name="Zhang J."/>
        </authorList>
    </citation>
    <scope>NUCLEOTIDE SEQUENCE</scope>
    <source>
        <strain evidence="8">SscI8</strain>
    </source>
</reference>
<dbReference type="EMBL" id="LK056656">
    <property type="protein sequence ID" value="CDU22519.1"/>
    <property type="molecule type" value="Genomic_DNA"/>
</dbReference>
<dbReference type="InterPro" id="IPR046361">
    <property type="entry name" value="EXOC6/Sec15_C"/>
</dbReference>
<dbReference type="Gene3D" id="1.10.357.30">
    <property type="entry name" value="Exocyst complex subunit Sec15 C-terminal domain, N-terminal subdomain"/>
    <property type="match status" value="1"/>
</dbReference>
<evidence type="ECO:0000313" key="9">
    <source>
        <dbReference type="EMBL" id="CDW97014.1"/>
    </source>
</evidence>
<dbReference type="EMBL" id="CCFA01001160">
    <property type="protein sequence ID" value="CDW97014.1"/>
    <property type="molecule type" value="Genomic_DNA"/>
</dbReference>
<dbReference type="AlphaFoldDB" id="A0A0F7S6Y0"/>
<dbReference type="Gene3D" id="1.20.58.670">
    <property type="entry name" value="Dsl1p vesicle tethering complex, Tip20p subunit, domain D"/>
    <property type="match status" value="1"/>
</dbReference>
<organism evidence="9 10">
    <name type="scientific">Sporisorium scitamineum</name>
    <dbReference type="NCBI Taxonomy" id="49012"/>
    <lineage>
        <taxon>Eukaryota</taxon>
        <taxon>Fungi</taxon>
        <taxon>Dikarya</taxon>
        <taxon>Basidiomycota</taxon>
        <taxon>Ustilaginomycotina</taxon>
        <taxon>Ustilaginomycetes</taxon>
        <taxon>Ustilaginales</taxon>
        <taxon>Ustilaginaceae</taxon>
        <taxon>Sporisorium</taxon>
    </lineage>
</organism>
<keyword evidence="2 5" id="KW-0813">Transport</keyword>
<gene>
    <name evidence="9" type="primary">SSCI22110.1</name>
    <name evidence="8" type="ORF">SPSC_01149</name>
</gene>
<accession>A0A0F7S6Y0</accession>
<evidence type="ECO:0000256" key="5">
    <source>
        <dbReference type="PIRNR" id="PIRNR025007"/>
    </source>
</evidence>
<evidence type="ECO:0000256" key="1">
    <source>
        <dbReference type="ARBA" id="ARBA00007944"/>
    </source>
</evidence>
<dbReference type="Proteomes" id="UP000242770">
    <property type="component" value="Unassembled WGS sequence"/>
</dbReference>
<dbReference type="OrthoDB" id="10267033at2759"/>
<dbReference type="Pfam" id="PF20651">
    <property type="entry name" value="EXOC6_Sec15_N"/>
    <property type="match status" value="1"/>
</dbReference>
<evidence type="ECO:0000259" key="6">
    <source>
        <dbReference type="Pfam" id="PF04091"/>
    </source>
</evidence>
<dbReference type="GO" id="GO:0090522">
    <property type="term" value="P:vesicle tethering involved in exocytosis"/>
    <property type="evidence" value="ECO:0007669"/>
    <property type="project" value="UniProtKB-UniRule"/>
</dbReference>
<feature type="domain" description="Exocyst complex component EXOC6/Sec15 N-terminal" evidence="7">
    <location>
        <begin position="54"/>
        <end position="222"/>
    </location>
</feature>
<dbReference type="FunFam" id="1.10.357.30:FF:000004">
    <property type="entry name" value="Exocyst complex component SEC15"/>
    <property type="match status" value="1"/>
</dbReference>
<comment type="function">
    <text evidence="5">Component of the exocyst complex involved in the docking of exocytic vesicles with fusion sites on the plasma membrane.</text>
</comment>
<keyword evidence="10" id="KW-1185">Reference proteome</keyword>
<dbReference type="InterPro" id="IPR042044">
    <property type="entry name" value="EXOC6PINT-1/Sec15/Tip20_C_dom2"/>
</dbReference>
<dbReference type="Pfam" id="PF04091">
    <property type="entry name" value="Sec15_C"/>
    <property type="match status" value="1"/>
</dbReference>
<dbReference type="STRING" id="49012.A0A0F7S6Y0"/>
<evidence type="ECO:0000256" key="3">
    <source>
        <dbReference type="ARBA" id="ARBA00022483"/>
    </source>
</evidence>
<feature type="domain" description="Exocyst complex subunit EXOC6/Sec15 C-terminal" evidence="6">
    <location>
        <begin position="404"/>
        <end position="763"/>
    </location>
</feature>
<evidence type="ECO:0000259" key="7">
    <source>
        <dbReference type="Pfam" id="PF20651"/>
    </source>
</evidence>
<dbReference type="GO" id="GO:0006893">
    <property type="term" value="P:Golgi to plasma membrane transport"/>
    <property type="evidence" value="ECO:0007669"/>
    <property type="project" value="TreeGrafter"/>
</dbReference>
<evidence type="ECO:0000313" key="10">
    <source>
        <dbReference type="Proteomes" id="UP000242770"/>
    </source>
</evidence>
<reference evidence="10" key="3">
    <citation type="submission" date="2014-06" db="EMBL/GenBank/DDBJ databases">
        <authorList>
            <person name="Berkman P.J."/>
        </authorList>
    </citation>
    <scope>NUCLEOTIDE SEQUENCE [LARGE SCALE GENOMIC DNA]</scope>
</reference>
<dbReference type="GO" id="GO:0016020">
    <property type="term" value="C:membrane"/>
    <property type="evidence" value="ECO:0007669"/>
    <property type="project" value="TreeGrafter"/>
</dbReference>